<dbReference type="PANTHER" id="PTHR34094">
    <property type="match status" value="1"/>
</dbReference>
<sequence length="264" mass="27477">MYEYPRTEPVTVSLRALSGRVDVEAGHGETIQVDISPIRDSSAARDLAAQVKVALEDDTLVVHVPDRRGALWRRGHSLAIRIRVPEGSTLTGRSAAAAVHATGRYARVDLDLSSGDSEVENVDGDARITTASGHLTVGRAGGAVALKTSSGHLTIGDVTGDVTARTSSGDIRLGSVGDFLEATTASGEIEVRRLRQGQAKIRTSSGDVRVGVAPGTGVWLDLNTSSGRNVNTLAAPGDTTAQTGATLELKVRTASGDIHIQRAA</sequence>
<dbReference type="OrthoDB" id="3252095at2"/>
<dbReference type="Proteomes" id="UP000199645">
    <property type="component" value="Unassembled WGS sequence"/>
</dbReference>
<dbReference type="PANTHER" id="PTHR34094:SF1">
    <property type="entry name" value="PROTEIN FAM185A"/>
    <property type="match status" value="1"/>
</dbReference>
<evidence type="ECO:0000313" key="1">
    <source>
        <dbReference type="EMBL" id="SFE75497.1"/>
    </source>
</evidence>
<dbReference type="AlphaFoldDB" id="A0A1I2D4M2"/>
<evidence type="ECO:0000313" key="2">
    <source>
        <dbReference type="Proteomes" id="UP000199645"/>
    </source>
</evidence>
<keyword evidence="2" id="KW-1185">Reference proteome</keyword>
<protein>
    <submittedName>
        <fullName evidence="1">DUF4097 and DUF4098 domain-containing protein YvlB</fullName>
    </submittedName>
</protein>
<organism evidence="1 2">
    <name type="scientific">Actinoplanes philippinensis</name>
    <dbReference type="NCBI Taxonomy" id="35752"/>
    <lineage>
        <taxon>Bacteria</taxon>
        <taxon>Bacillati</taxon>
        <taxon>Actinomycetota</taxon>
        <taxon>Actinomycetes</taxon>
        <taxon>Micromonosporales</taxon>
        <taxon>Micromonosporaceae</taxon>
        <taxon>Actinoplanes</taxon>
    </lineage>
</organism>
<dbReference type="EMBL" id="FONV01000003">
    <property type="protein sequence ID" value="SFE75497.1"/>
    <property type="molecule type" value="Genomic_DNA"/>
</dbReference>
<dbReference type="RefSeq" id="WP_093611944.1">
    <property type="nucleotide sequence ID" value="NZ_BOMT01000004.1"/>
</dbReference>
<dbReference type="STRING" id="35752.SAMN05421541_103407"/>
<proteinExistence type="predicted"/>
<accession>A0A1I2D4M2</accession>
<gene>
    <name evidence="1" type="ORF">SAMN05421541_103407</name>
</gene>
<name>A0A1I2D4M2_9ACTN</name>
<reference evidence="1 2" key="1">
    <citation type="submission" date="2016-10" db="EMBL/GenBank/DDBJ databases">
        <authorList>
            <person name="de Groot N.N."/>
        </authorList>
    </citation>
    <scope>NUCLEOTIDE SEQUENCE [LARGE SCALE GENOMIC DNA]</scope>
    <source>
        <strain evidence="1 2">DSM 43019</strain>
    </source>
</reference>